<accession>A0A365NDL8</accession>
<organism evidence="1 2">
    <name type="scientific">Gibberella intermedia</name>
    <name type="common">Bulb rot disease fungus</name>
    <name type="synonym">Fusarium proliferatum</name>
    <dbReference type="NCBI Taxonomy" id="948311"/>
    <lineage>
        <taxon>Eukaryota</taxon>
        <taxon>Fungi</taxon>
        <taxon>Dikarya</taxon>
        <taxon>Ascomycota</taxon>
        <taxon>Pezizomycotina</taxon>
        <taxon>Sordariomycetes</taxon>
        <taxon>Hypocreomycetidae</taxon>
        <taxon>Hypocreales</taxon>
        <taxon>Nectriaceae</taxon>
        <taxon>Fusarium</taxon>
        <taxon>Fusarium fujikuroi species complex</taxon>
    </lineage>
</organism>
<name>A0A365NDL8_GIBIN</name>
<sequence>MIDTREFPEKTFLRDLDALEWLREELDLKKLHEKRHAQFYFGEYLTQGYLDIEGKCVEMTMQQLIDRGLFTVICPALNKPNNNWADWAIPVCELRVGIRENHIVDQKQIRSAIFVAKDCVGDRFLVPFALMLLGLRSRQSDNSAIANVFQSLFTDEELNFRKVKYDQSSGRMKELRRFQELMEAVEKQNDENPLAETTRLMGGLGLSTSGLPIKKSIYVGPFSDE</sequence>
<protein>
    <submittedName>
        <fullName evidence="1">Uncharacterized protein</fullName>
    </submittedName>
</protein>
<proteinExistence type="predicted"/>
<dbReference type="EMBL" id="PKMI01000013">
    <property type="protein sequence ID" value="RBA18816.1"/>
    <property type="molecule type" value="Genomic_DNA"/>
</dbReference>
<comment type="caution">
    <text evidence="1">The sequence shown here is derived from an EMBL/GenBank/DDBJ whole genome shotgun (WGS) entry which is preliminary data.</text>
</comment>
<evidence type="ECO:0000313" key="2">
    <source>
        <dbReference type="Proteomes" id="UP000251714"/>
    </source>
</evidence>
<reference evidence="1 2" key="1">
    <citation type="submission" date="2017-12" db="EMBL/GenBank/DDBJ databases">
        <title>Genome sequence of the mycotoxigenic crop pathogen Fusarium proliferatum, strain ITEM 2341 from Date Palm.</title>
        <authorList>
            <person name="Almiman B.F."/>
            <person name="Shittu T.A."/>
            <person name="Muthumeenakshi S."/>
            <person name="Baroncelli R."/>
            <person name="Sreenivasaprasada S."/>
        </authorList>
    </citation>
    <scope>NUCLEOTIDE SEQUENCE [LARGE SCALE GENOMIC DNA]</scope>
    <source>
        <strain evidence="1 2">ITEM 2341</strain>
    </source>
</reference>
<evidence type="ECO:0000313" key="1">
    <source>
        <dbReference type="EMBL" id="RBA18816.1"/>
    </source>
</evidence>
<gene>
    <name evidence="1" type="ORF">FPRO05_10464</name>
</gene>
<dbReference type="AlphaFoldDB" id="A0A365NDL8"/>
<dbReference type="Proteomes" id="UP000251714">
    <property type="component" value="Unassembled WGS sequence"/>
</dbReference>